<organism evidence="2 3">
    <name type="scientific">Streptomyces demainii</name>
    <dbReference type="NCBI Taxonomy" id="588122"/>
    <lineage>
        <taxon>Bacteria</taxon>
        <taxon>Bacillati</taxon>
        <taxon>Actinomycetota</taxon>
        <taxon>Actinomycetes</taxon>
        <taxon>Kitasatosporales</taxon>
        <taxon>Streptomycetaceae</taxon>
        <taxon>Streptomyces</taxon>
    </lineage>
</organism>
<name>A0ABT9KQN5_9ACTN</name>
<gene>
    <name evidence="2" type="ORF">JOF35_003035</name>
</gene>
<sequence length="97" mass="10323">MTGYDSRERRVPGDTAEYQPRTCRDRGAVMGVLAIGIALCALGLMLSGTGEPYGRGEAERQREAEPYDLARQRGVALGLGGVVLLGAVVLGGFALWR</sequence>
<comment type="caution">
    <text evidence="2">The sequence shown here is derived from an EMBL/GenBank/DDBJ whole genome shotgun (WGS) entry which is preliminary data.</text>
</comment>
<dbReference type="Proteomes" id="UP001234880">
    <property type="component" value="Unassembled WGS sequence"/>
</dbReference>
<evidence type="ECO:0000256" key="1">
    <source>
        <dbReference type="SAM" id="Phobius"/>
    </source>
</evidence>
<evidence type="ECO:0000313" key="3">
    <source>
        <dbReference type="Proteomes" id="UP001234880"/>
    </source>
</evidence>
<evidence type="ECO:0000313" key="2">
    <source>
        <dbReference type="EMBL" id="MDP9610758.1"/>
    </source>
</evidence>
<proteinExistence type="predicted"/>
<keyword evidence="1" id="KW-0812">Transmembrane</keyword>
<dbReference type="EMBL" id="JAURUE010000001">
    <property type="protein sequence ID" value="MDP9610758.1"/>
    <property type="molecule type" value="Genomic_DNA"/>
</dbReference>
<keyword evidence="3" id="KW-1185">Reference proteome</keyword>
<dbReference type="RefSeq" id="WP_307110642.1">
    <property type="nucleotide sequence ID" value="NZ_JAURUE010000001.1"/>
</dbReference>
<keyword evidence="1" id="KW-0472">Membrane</keyword>
<accession>A0ABT9KQN5</accession>
<reference evidence="2 3" key="1">
    <citation type="submission" date="2023-07" db="EMBL/GenBank/DDBJ databases">
        <title>Sequencing the genomes of 1000 actinobacteria strains.</title>
        <authorList>
            <person name="Klenk H.-P."/>
        </authorList>
    </citation>
    <scope>NUCLEOTIDE SEQUENCE [LARGE SCALE GENOMIC DNA]</scope>
    <source>
        <strain evidence="2 3">DSM 41600</strain>
    </source>
</reference>
<keyword evidence="1" id="KW-1133">Transmembrane helix</keyword>
<feature type="transmembrane region" description="Helical" evidence="1">
    <location>
        <begin position="27"/>
        <end position="46"/>
    </location>
</feature>
<protein>
    <submittedName>
        <fullName evidence="2">Membrane protein</fullName>
    </submittedName>
</protein>
<feature type="transmembrane region" description="Helical" evidence="1">
    <location>
        <begin position="75"/>
        <end position="96"/>
    </location>
</feature>